<gene>
    <name evidence="1" type="ORF">RHMOL_Rhmol06G0124400</name>
</gene>
<keyword evidence="2" id="KW-1185">Reference proteome</keyword>
<reference evidence="1" key="1">
    <citation type="submission" date="2022-02" db="EMBL/GenBank/DDBJ databases">
        <title>Plant Genome Project.</title>
        <authorList>
            <person name="Zhang R.-G."/>
        </authorList>
    </citation>
    <scope>NUCLEOTIDE SEQUENCE</scope>
    <source>
        <strain evidence="1">AT1</strain>
    </source>
</reference>
<protein>
    <submittedName>
        <fullName evidence="1">Uncharacterized protein</fullName>
    </submittedName>
</protein>
<dbReference type="Proteomes" id="UP001062846">
    <property type="component" value="Chromosome 6"/>
</dbReference>
<evidence type="ECO:0000313" key="1">
    <source>
        <dbReference type="EMBL" id="KAI8550657.1"/>
    </source>
</evidence>
<organism evidence="1 2">
    <name type="scientific">Rhododendron molle</name>
    <name type="common">Chinese azalea</name>
    <name type="synonym">Azalea mollis</name>
    <dbReference type="NCBI Taxonomy" id="49168"/>
    <lineage>
        <taxon>Eukaryota</taxon>
        <taxon>Viridiplantae</taxon>
        <taxon>Streptophyta</taxon>
        <taxon>Embryophyta</taxon>
        <taxon>Tracheophyta</taxon>
        <taxon>Spermatophyta</taxon>
        <taxon>Magnoliopsida</taxon>
        <taxon>eudicotyledons</taxon>
        <taxon>Gunneridae</taxon>
        <taxon>Pentapetalae</taxon>
        <taxon>asterids</taxon>
        <taxon>Ericales</taxon>
        <taxon>Ericaceae</taxon>
        <taxon>Ericoideae</taxon>
        <taxon>Rhodoreae</taxon>
        <taxon>Rhododendron</taxon>
    </lineage>
</organism>
<sequence>MIDAWLLGLGLAIQRLSKSVCSSVTQRLEAKGFQFAGRINSPRLGISRSEELRGYCGGVGNQLSNLAIWCEPKS</sequence>
<dbReference type="EMBL" id="CM046393">
    <property type="protein sequence ID" value="KAI8550657.1"/>
    <property type="molecule type" value="Genomic_DNA"/>
</dbReference>
<accession>A0ACC0NBG6</accession>
<comment type="caution">
    <text evidence="1">The sequence shown here is derived from an EMBL/GenBank/DDBJ whole genome shotgun (WGS) entry which is preliminary data.</text>
</comment>
<evidence type="ECO:0000313" key="2">
    <source>
        <dbReference type="Proteomes" id="UP001062846"/>
    </source>
</evidence>
<name>A0ACC0NBG6_RHOML</name>
<proteinExistence type="predicted"/>